<proteinExistence type="predicted"/>
<sequence>MGRIATEHFKVCPCCGDVWRSRDDFIKDTALYLNGYMADFNVLEKGLFYFTHLVEGCRSTLVVHATHFLDLYSGTRYIEKNSGRDDCPGHCHNKGHLERCSAICEYAFVREVIQIILKLKKQPGESFDPDMVNLPWQEEDSL</sequence>
<gene>
    <name evidence="1" type="ORF">DSLASN_33860</name>
</gene>
<name>A0ABM7PK29_9BACT</name>
<evidence type="ECO:0000313" key="1">
    <source>
        <dbReference type="EMBL" id="BCS97754.1"/>
    </source>
</evidence>
<dbReference type="Proteomes" id="UP001320148">
    <property type="component" value="Chromosome"/>
</dbReference>
<dbReference type="RefSeq" id="WP_236889151.1">
    <property type="nucleotide sequence ID" value="NZ_AP024488.1"/>
</dbReference>
<protein>
    <submittedName>
        <fullName evidence="1">Uncharacterized protein</fullName>
    </submittedName>
</protein>
<reference evidence="1 2" key="1">
    <citation type="submission" date="2021-02" db="EMBL/GenBank/DDBJ databases">
        <title>Complete genome of Desulfoluna sp. strain ASN36.</title>
        <authorList>
            <person name="Takahashi A."/>
            <person name="Kojima H."/>
            <person name="Fukui M."/>
        </authorList>
    </citation>
    <scope>NUCLEOTIDE SEQUENCE [LARGE SCALE GENOMIC DNA]</scope>
    <source>
        <strain evidence="1 2">ASN36</strain>
    </source>
</reference>
<accession>A0ABM7PK29</accession>
<dbReference type="EMBL" id="AP024488">
    <property type="protein sequence ID" value="BCS97754.1"/>
    <property type="molecule type" value="Genomic_DNA"/>
</dbReference>
<keyword evidence="2" id="KW-1185">Reference proteome</keyword>
<organism evidence="1 2">
    <name type="scientific">Desulfoluna limicola</name>
    <dbReference type="NCBI Taxonomy" id="2810562"/>
    <lineage>
        <taxon>Bacteria</taxon>
        <taxon>Pseudomonadati</taxon>
        <taxon>Thermodesulfobacteriota</taxon>
        <taxon>Desulfobacteria</taxon>
        <taxon>Desulfobacterales</taxon>
        <taxon>Desulfolunaceae</taxon>
        <taxon>Desulfoluna</taxon>
    </lineage>
</organism>
<evidence type="ECO:0000313" key="2">
    <source>
        <dbReference type="Proteomes" id="UP001320148"/>
    </source>
</evidence>